<organism evidence="1 2">
    <name type="scientific">Abeliophyllum distichum</name>
    <dbReference type="NCBI Taxonomy" id="126358"/>
    <lineage>
        <taxon>Eukaryota</taxon>
        <taxon>Viridiplantae</taxon>
        <taxon>Streptophyta</taxon>
        <taxon>Embryophyta</taxon>
        <taxon>Tracheophyta</taxon>
        <taxon>Spermatophyta</taxon>
        <taxon>Magnoliopsida</taxon>
        <taxon>eudicotyledons</taxon>
        <taxon>Gunneridae</taxon>
        <taxon>Pentapetalae</taxon>
        <taxon>asterids</taxon>
        <taxon>lamiids</taxon>
        <taxon>Lamiales</taxon>
        <taxon>Oleaceae</taxon>
        <taxon>Forsythieae</taxon>
        <taxon>Abeliophyllum</taxon>
    </lineage>
</organism>
<gene>
    <name evidence="1" type="ORF">Adt_32346</name>
</gene>
<dbReference type="PANTHER" id="PTHR33240:SF15">
    <property type="entry name" value="GAG-PRO-LIKE PROTEIN"/>
    <property type="match status" value="1"/>
</dbReference>
<accession>A0ABD1QT43</accession>
<dbReference type="AlphaFoldDB" id="A0ABD1QT43"/>
<evidence type="ECO:0000313" key="2">
    <source>
        <dbReference type="Proteomes" id="UP001604336"/>
    </source>
</evidence>
<dbReference type="Proteomes" id="UP001604336">
    <property type="component" value="Unassembled WGS sequence"/>
</dbReference>
<sequence length="296" mass="33994">MKRKNAIGLTQVIQEKEETLQDYFARFSRATLEIKYLQMSTVVTTIMNRTQNQSFKMSISKNPPDSMQELLRNGDKYVDTEKAEKLKEELERLLKIDFLARYVKNDHGKVRSSESPTNLPLQVGVINVISRGMVTGGLWRSNSNSRRNHRTAVTLGTYPASITIITNFLVVKTLMAYNAIYVRTLLNATKAVVSTYHQSMKFSTSQGVGCVRRDQYVSRRCYVDSIQVRKVEHVMILDIEPLNGIIESLNTIEKIEVAEEKMLTIGGWLQYEEKEKMINPKGKSLDRPWNVEHLKK</sequence>
<evidence type="ECO:0000313" key="1">
    <source>
        <dbReference type="EMBL" id="KAL2479380.1"/>
    </source>
</evidence>
<comment type="caution">
    <text evidence="1">The sequence shown here is derived from an EMBL/GenBank/DDBJ whole genome shotgun (WGS) entry which is preliminary data.</text>
</comment>
<name>A0ABD1QT43_9LAMI</name>
<reference evidence="2" key="1">
    <citation type="submission" date="2024-07" db="EMBL/GenBank/DDBJ databases">
        <title>Two chromosome-level genome assemblies of Korean endemic species Abeliophyllum distichum and Forsythia ovata (Oleaceae).</title>
        <authorList>
            <person name="Jang H."/>
        </authorList>
    </citation>
    <scope>NUCLEOTIDE SEQUENCE [LARGE SCALE GENOMIC DNA]</scope>
</reference>
<keyword evidence="2" id="KW-1185">Reference proteome</keyword>
<dbReference type="PANTHER" id="PTHR33240">
    <property type="entry name" value="OS08G0508500 PROTEIN"/>
    <property type="match status" value="1"/>
</dbReference>
<protein>
    <submittedName>
        <fullName evidence="1">Retrotrans gag domain-containing protein</fullName>
    </submittedName>
</protein>
<dbReference type="EMBL" id="JBFOLK010000010">
    <property type="protein sequence ID" value="KAL2479380.1"/>
    <property type="molecule type" value="Genomic_DNA"/>
</dbReference>
<proteinExistence type="predicted"/>